<evidence type="ECO:0000256" key="1">
    <source>
        <dbReference type="ARBA" id="ARBA00004186"/>
    </source>
</evidence>
<evidence type="ECO:0000313" key="7">
    <source>
        <dbReference type="EMBL" id="RKO87178.1"/>
    </source>
</evidence>
<keyword evidence="5" id="KW-0498">Mitosis</keyword>
<dbReference type="GO" id="GO:1990023">
    <property type="term" value="C:mitotic spindle midzone"/>
    <property type="evidence" value="ECO:0007669"/>
    <property type="project" value="TreeGrafter"/>
</dbReference>
<dbReference type="InterPro" id="IPR016024">
    <property type="entry name" value="ARM-type_fold"/>
</dbReference>
<dbReference type="PANTHER" id="PTHR21567">
    <property type="entry name" value="CLASP"/>
    <property type="match status" value="1"/>
</dbReference>
<evidence type="ECO:0000256" key="2">
    <source>
        <dbReference type="ARBA" id="ARBA00009549"/>
    </source>
</evidence>
<organism evidence="7 8">
    <name type="scientific">Blyttiomyces helicus</name>
    <dbReference type="NCBI Taxonomy" id="388810"/>
    <lineage>
        <taxon>Eukaryota</taxon>
        <taxon>Fungi</taxon>
        <taxon>Fungi incertae sedis</taxon>
        <taxon>Chytridiomycota</taxon>
        <taxon>Chytridiomycota incertae sedis</taxon>
        <taxon>Chytridiomycetes</taxon>
        <taxon>Chytridiomycetes incertae sedis</taxon>
        <taxon>Blyttiomyces</taxon>
    </lineage>
</organism>
<reference evidence="8" key="1">
    <citation type="journal article" date="2018" name="Nat. Microbiol.">
        <title>Leveraging single-cell genomics to expand the fungal tree of life.</title>
        <authorList>
            <person name="Ahrendt S.R."/>
            <person name="Quandt C.A."/>
            <person name="Ciobanu D."/>
            <person name="Clum A."/>
            <person name="Salamov A."/>
            <person name="Andreopoulos B."/>
            <person name="Cheng J.F."/>
            <person name="Woyke T."/>
            <person name="Pelin A."/>
            <person name="Henrissat B."/>
            <person name="Reynolds N.K."/>
            <person name="Benny G.L."/>
            <person name="Smith M.E."/>
            <person name="James T.Y."/>
            <person name="Grigoriev I.V."/>
        </authorList>
    </citation>
    <scope>NUCLEOTIDE SEQUENCE [LARGE SCALE GENOMIC DNA]</scope>
</reference>
<evidence type="ECO:0000256" key="4">
    <source>
        <dbReference type="ARBA" id="ARBA00022701"/>
    </source>
</evidence>
<dbReference type="Pfam" id="PF12348">
    <property type="entry name" value="CLASP_N"/>
    <property type="match status" value="1"/>
</dbReference>
<dbReference type="EMBL" id="KZ997619">
    <property type="protein sequence ID" value="RKO87178.1"/>
    <property type="molecule type" value="Genomic_DNA"/>
</dbReference>
<comment type="subcellular location">
    <subcellularLocation>
        <location evidence="1">Cytoplasm</location>
        <location evidence="1">Cytoskeleton</location>
        <location evidence="1">Spindle</location>
    </subcellularLocation>
</comment>
<dbReference type="GO" id="GO:0005815">
    <property type="term" value="C:microtubule organizing center"/>
    <property type="evidence" value="ECO:0007669"/>
    <property type="project" value="TreeGrafter"/>
</dbReference>
<keyword evidence="4" id="KW-0493">Microtubule</keyword>
<sequence>MSDSIASILVGISPAPFPPSPLQLNTERTRLARTAMTFITVLATTLGDRFEPLVDPFLPVVLRLSSRANKVYVSTAAETLRAAIEACGAPSFIPTLVESIKSPSKSLRHAAMEGLLLELTWNSQVRLEPYADAMELAMREGVVDSTPVVRDLAKRMFERYKDVLPGRIDR</sequence>
<dbReference type="Proteomes" id="UP000269721">
    <property type="component" value="Unassembled WGS sequence"/>
</dbReference>
<dbReference type="Gene3D" id="1.25.10.10">
    <property type="entry name" value="Leucine-rich Repeat Variant"/>
    <property type="match status" value="1"/>
</dbReference>
<name>A0A4P9W7Z5_9FUNG</name>
<dbReference type="GO" id="GO:0005881">
    <property type="term" value="C:cytoplasmic microtubule"/>
    <property type="evidence" value="ECO:0007669"/>
    <property type="project" value="TreeGrafter"/>
</dbReference>
<feature type="domain" description="CLASP N-terminal" evidence="6">
    <location>
        <begin position="23"/>
        <end position="167"/>
    </location>
</feature>
<dbReference type="InterPro" id="IPR011989">
    <property type="entry name" value="ARM-like"/>
</dbReference>
<dbReference type="GO" id="GO:0051301">
    <property type="term" value="P:cell division"/>
    <property type="evidence" value="ECO:0007669"/>
    <property type="project" value="UniProtKB-KW"/>
</dbReference>
<proteinExistence type="inferred from homology"/>
<dbReference type="OrthoDB" id="46159at2759"/>
<dbReference type="GO" id="GO:0008017">
    <property type="term" value="F:microtubule binding"/>
    <property type="evidence" value="ECO:0007669"/>
    <property type="project" value="TreeGrafter"/>
</dbReference>
<keyword evidence="8" id="KW-1185">Reference proteome</keyword>
<evidence type="ECO:0000313" key="8">
    <source>
        <dbReference type="Proteomes" id="UP000269721"/>
    </source>
</evidence>
<comment type="similarity">
    <text evidence="2">Belongs to the CLASP family.</text>
</comment>
<gene>
    <name evidence="7" type="ORF">BDK51DRAFT_18238</name>
</gene>
<dbReference type="InterPro" id="IPR024395">
    <property type="entry name" value="CLASP_N_dom"/>
</dbReference>
<evidence type="ECO:0000256" key="5">
    <source>
        <dbReference type="ARBA" id="ARBA00022776"/>
    </source>
</evidence>
<accession>A0A4P9W7Z5</accession>
<dbReference type="PANTHER" id="PTHR21567:SF9">
    <property type="entry name" value="CLIP-ASSOCIATING PROTEIN"/>
    <property type="match status" value="1"/>
</dbReference>
<keyword evidence="5" id="KW-0131">Cell cycle</keyword>
<dbReference type="SUPFAM" id="SSF48371">
    <property type="entry name" value="ARM repeat"/>
    <property type="match status" value="1"/>
</dbReference>
<dbReference type="GO" id="GO:0090307">
    <property type="term" value="P:mitotic spindle assembly"/>
    <property type="evidence" value="ECO:0007669"/>
    <property type="project" value="TreeGrafter"/>
</dbReference>
<dbReference type="GO" id="GO:0005876">
    <property type="term" value="C:spindle microtubule"/>
    <property type="evidence" value="ECO:0007669"/>
    <property type="project" value="TreeGrafter"/>
</dbReference>
<evidence type="ECO:0000256" key="3">
    <source>
        <dbReference type="ARBA" id="ARBA00022618"/>
    </source>
</evidence>
<keyword evidence="3" id="KW-0132">Cell division</keyword>
<dbReference type="AlphaFoldDB" id="A0A4P9W7Z5"/>
<evidence type="ECO:0000259" key="6">
    <source>
        <dbReference type="Pfam" id="PF12348"/>
    </source>
</evidence>
<protein>
    <recommendedName>
        <fullName evidence="6">CLASP N-terminal domain-containing protein</fullName>
    </recommendedName>
</protein>